<dbReference type="EMBL" id="SLWS01000010">
    <property type="protein sequence ID" value="TCO53457.1"/>
    <property type="molecule type" value="Genomic_DNA"/>
</dbReference>
<evidence type="ECO:0000313" key="3">
    <source>
        <dbReference type="Proteomes" id="UP000295680"/>
    </source>
</evidence>
<evidence type="ECO:0000313" key="2">
    <source>
        <dbReference type="EMBL" id="TCO53457.1"/>
    </source>
</evidence>
<keyword evidence="1" id="KW-0732">Signal</keyword>
<feature type="signal peptide" evidence="1">
    <location>
        <begin position="1"/>
        <end position="23"/>
    </location>
</feature>
<evidence type="ECO:0008006" key="4">
    <source>
        <dbReference type="Google" id="ProtNLM"/>
    </source>
</evidence>
<name>A0A4R2J629_9PSEU</name>
<gene>
    <name evidence="2" type="ORF">EV192_11046</name>
</gene>
<protein>
    <recommendedName>
        <fullName evidence="4">Peptidase inhibitor family I36</fullName>
    </recommendedName>
</protein>
<dbReference type="Proteomes" id="UP000295680">
    <property type="component" value="Unassembled WGS sequence"/>
</dbReference>
<evidence type="ECO:0000256" key="1">
    <source>
        <dbReference type="SAM" id="SignalP"/>
    </source>
</evidence>
<organism evidence="2 3">
    <name type="scientific">Actinocrispum wychmicini</name>
    <dbReference type="NCBI Taxonomy" id="1213861"/>
    <lineage>
        <taxon>Bacteria</taxon>
        <taxon>Bacillati</taxon>
        <taxon>Actinomycetota</taxon>
        <taxon>Actinomycetes</taxon>
        <taxon>Pseudonocardiales</taxon>
        <taxon>Pseudonocardiaceae</taxon>
        <taxon>Actinocrispum</taxon>
    </lineage>
</organism>
<reference evidence="2 3" key="1">
    <citation type="submission" date="2019-03" db="EMBL/GenBank/DDBJ databases">
        <title>Genomic Encyclopedia of Type Strains, Phase IV (KMG-IV): sequencing the most valuable type-strain genomes for metagenomic binning, comparative biology and taxonomic classification.</title>
        <authorList>
            <person name="Goeker M."/>
        </authorList>
    </citation>
    <scope>NUCLEOTIDE SEQUENCE [LARGE SCALE GENOMIC DNA]</scope>
    <source>
        <strain evidence="2 3">DSM 45934</strain>
    </source>
</reference>
<feature type="chain" id="PRO_5020461663" description="Peptidase inhibitor family I36" evidence="1">
    <location>
        <begin position="24"/>
        <end position="156"/>
    </location>
</feature>
<comment type="caution">
    <text evidence="2">The sequence shown here is derived from an EMBL/GenBank/DDBJ whole genome shotgun (WGS) entry which is preliminary data.</text>
</comment>
<dbReference type="AlphaFoldDB" id="A0A4R2J629"/>
<sequence length="156" mass="16124">MRKSIGLMLAAVVSLIVGGIAFAAPASADVKSSAVSPAFVLHNDCRHSDQGFGGDLCVHWDVNLKGSFLAYPLNIPDYRSGAPGGGAWKFGHNDNGKGAGQGVYHNAASADNFATNQDAVVCSGANYGGTCVVVPKNWHVDSLGPVANNNVSQLWP</sequence>
<accession>A0A4R2J629</accession>
<proteinExistence type="predicted"/>
<keyword evidence="3" id="KW-1185">Reference proteome</keyword>